<name>A0A345M9S6_9CAUD</name>
<proteinExistence type="predicted"/>
<sequence length="331" mass="36185">MSDELIEKVIRTTEVASGGGGLLNAEQSNRFIDYMWEATVLGTQVRTIRMRADTVDIDKLGIGERLMRVATEAVDDGVNAGATFSKISLTTKKLRLDWEISTESLEDNIEGEALEDHIARLMATQAGNDLEDLAINGDSALTGNPLLKAFDGWRKRALAGGHVIDHGGAGVDRGVFNKALKAMPRKYMQRRNGLKFFTGSNVIQDYLFSLQNTSADYVTPEAMAAAGINSTVRTEGPAGFTTGNAFGVPVQEVPLFEETLDGDYSGAAGDHADVWLTFPNNMLWGVKREVQIFNEFKPKKDTTEYTMYCRVGTQIENADAFVVVKNVKISA</sequence>
<dbReference type="GO" id="GO:0044423">
    <property type="term" value="C:virion component"/>
    <property type="evidence" value="ECO:0007669"/>
    <property type="project" value="UniProtKB-KW"/>
</dbReference>
<dbReference type="Proteomes" id="UP000260216">
    <property type="component" value="Segment"/>
</dbReference>
<evidence type="ECO:0000256" key="2">
    <source>
        <dbReference type="ARBA" id="ARBA00022844"/>
    </source>
</evidence>
<dbReference type="NCBIfam" id="TIGR01554">
    <property type="entry name" value="major_cap_HK97"/>
    <property type="match status" value="1"/>
</dbReference>
<dbReference type="SUPFAM" id="SSF56563">
    <property type="entry name" value="Major capsid protein gp5"/>
    <property type="match status" value="1"/>
</dbReference>
<evidence type="ECO:0000313" key="3">
    <source>
        <dbReference type="EMBL" id="AXH67247.1"/>
    </source>
</evidence>
<reference evidence="3 4" key="1">
    <citation type="submission" date="2018-07" db="EMBL/GenBank/DDBJ databases">
        <authorList>
            <person name="Wofford K.M."/>
            <person name="Typhair T.J."/>
            <person name="Gonzales M.A."/>
            <person name="Castillo J.C."/>
            <person name="Smith B.R."/>
            <person name="Klug H.M."/>
            <person name="Hughes L.E."/>
            <person name="Garlena R.A."/>
            <person name="Russell D.A."/>
            <person name="Pope W.H."/>
            <person name="Jacobs-Sera D."/>
            <person name="Hatfull G.F."/>
        </authorList>
    </citation>
    <scope>NUCLEOTIDE SEQUENCE [LARGE SCALE GENOMIC DNA]</scope>
</reference>
<keyword evidence="2" id="KW-0946">Virion</keyword>
<evidence type="ECO:0000256" key="1">
    <source>
        <dbReference type="ARBA" id="ARBA00004328"/>
    </source>
</evidence>
<dbReference type="InterPro" id="IPR024455">
    <property type="entry name" value="Phage_capsid"/>
</dbReference>
<comment type="subcellular location">
    <subcellularLocation>
        <location evidence="1">Virion</location>
    </subcellularLocation>
</comment>
<organism evidence="3 4">
    <name type="scientific">Streptomyces phage Wofford</name>
    <dbReference type="NCBI Taxonomy" id="2283267"/>
    <lineage>
        <taxon>Viruses</taxon>
        <taxon>Duplodnaviria</taxon>
        <taxon>Heunggongvirae</taxon>
        <taxon>Uroviricota</taxon>
        <taxon>Caudoviricetes</taxon>
        <taxon>Stanwilliamsviridae</taxon>
        <taxon>Boydwoodruffvirinae</taxon>
        <taxon>Karimacvirus</taxon>
        <taxon>Karimacvirus wofford</taxon>
        <taxon>Streptomyces virus Wofford</taxon>
    </lineage>
</organism>
<dbReference type="KEGG" id="vg:55609459"/>
<gene>
    <name evidence="3" type="primary">51</name>
    <name evidence="3" type="ORF">SEA_WOFFORD_51</name>
</gene>
<evidence type="ECO:0000313" key="4">
    <source>
        <dbReference type="Proteomes" id="UP000260216"/>
    </source>
</evidence>
<dbReference type="EMBL" id="MH576968">
    <property type="protein sequence ID" value="AXH67247.1"/>
    <property type="molecule type" value="Genomic_DNA"/>
</dbReference>
<protein>
    <submittedName>
        <fullName evidence="3">Major capsid protein</fullName>
    </submittedName>
</protein>
<accession>A0A345M9S6</accession>
<keyword evidence="4" id="KW-1185">Reference proteome</keyword>
<dbReference type="RefSeq" id="YP_009839739.1">
    <property type="nucleotide sequence ID" value="NC_048722.1"/>
</dbReference>
<dbReference type="GeneID" id="55609459"/>